<proteinExistence type="predicted"/>
<dbReference type="Proteomes" id="UP001515500">
    <property type="component" value="Unplaced"/>
</dbReference>
<protein>
    <submittedName>
        <fullName evidence="4">LOW QUALITY PROTEIN: uncharacterized protein LOC120254000</fullName>
    </submittedName>
</protein>
<dbReference type="GeneID" id="120254000"/>
<feature type="compositionally biased region" description="Basic and acidic residues" evidence="1">
    <location>
        <begin position="20"/>
        <end position="51"/>
    </location>
</feature>
<feature type="compositionally biased region" description="Basic and acidic residues" evidence="1">
    <location>
        <begin position="155"/>
        <end position="164"/>
    </location>
</feature>
<evidence type="ECO:0000256" key="1">
    <source>
        <dbReference type="SAM" id="MobiDB-lite"/>
    </source>
</evidence>
<dbReference type="PANTHER" id="PTHR46619:SF3">
    <property type="entry name" value="RNA RECOGNITION MOTIF XS DOMAIN PROTEIN"/>
    <property type="match status" value="1"/>
</dbReference>
<dbReference type="Gene3D" id="3.30.70.2890">
    <property type="entry name" value="XS domain"/>
    <property type="match status" value="1"/>
</dbReference>
<dbReference type="GO" id="GO:0031047">
    <property type="term" value="P:regulatory ncRNA-mediated gene silencing"/>
    <property type="evidence" value="ECO:0007669"/>
    <property type="project" value="InterPro"/>
</dbReference>
<dbReference type="PANTHER" id="PTHR46619">
    <property type="entry name" value="RNA RECOGNITION MOTIF XS DOMAIN PROTEIN-RELATED"/>
    <property type="match status" value="1"/>
</dbReference>
<feature type="region of interest" description="Disordered" evidence="1">
    <location>
        <begin position="1"/>
        <end position="93"/>
    </location>
</feature>
<evidence type="ECO:0000259" key="2">
    <source>
        <dbReference type="Pfam" id="PF03468"/>
    </source>
</evidence>
<reference evidence="4" key="1">
    <citation type="submission" date="2025-08" db="UniProtKB">
        <authorList>
            <consortium name="RefSeq"/>
        </authorList>
    </citation>
    <scope>IDENTIFICATION</scope>
</reference>
<gene>
    <name evidence="4" type="primary">LOC120254000</name>
</gene>
<dbReference type="RefSeq" id="XP_039118093.1">
    <property type="nucleotide sequence ID" value="XM_039262159.1"/>
</dbReference>
<accession>A0AB40ATF1</accession>
<sequence length="536" mass="59024">MKNLKHPSKPSSSSASARKSRWESDTSAKDRPAKDRRSPPDPKPSSKDEPPPPRPASTSATASGGGAGGGASPFAGHPDIALPPPPPPYGFHNLDRRTIVLADGSVRSYFALPPDYPLEPQAPFSRPPHGPDGVFDKRFPPPPHPLNAGRFSPNDFREPPPSFRRDDYWASLGLDGPRASEAGPSSMKRKYGEEDEFARHRQSVLQYGSSNPMGSRQVLGVIVGISPGEVAALIGGNYHDDSRMVKQGRFEAEGYDGVLPRRGRRDEDFPAVDVDPKALKRAFLKFAKIINENLSQRKNYLEDGKNAPLQCIVCGRASKDFADVHELVLHAYTSQNAELRVDHLGLHKALCVLMGWNYGKAPDYSKAYQSLSADDVAANREDLIVWPPTVIIHNTNSGRRKDGRMEGMGNKEMDTKLKDLGFGGGKSKSMYGKEGHMGMTLVKFANTQAGLKEAERLSEYFEKDNHGRKGWSRAQAMSSSLDDDKNPALVKLDEKTGEKKRILYGYLVTASDLDKVDLDTRKRLVIKSRKEHDSSD</sequence>
<feature type="region of interest" description="Disordered" evidence="1">
    <location>
        <begin position="464"/>
        <end position="485"/>
    </location>
</feature>
<evidence type="ECO:0000313" key="4">
    <source>
        <dbReference type="RefSeq" id="XP_039118093.1"/>
    </source>
</evidence>
<name>A0AB40ATF1_DIOCR</name>
<organism evidence="3 4">
    <name type="scientific">Dioscorea cayennensis subsp. rotundata</name>
    <name type="common">White Guinea yam</name>
    <name type="synonym">Dioscorea rotundata</name>
    <dbReference type="NCBI Taxonomy" id="55577"/>
    <lineage>
        <taxon>Eukaryota</taxon>
        <taxon>Viridiplantae</taxon>
        <taxon>Streptophyta</taxon>
        <taxon>Embryophyta</taxon>
        <taxon>Tracheophyta</taxon>
        <taxon>Spermatophyta</taxon>
        <taxon>Magnoliopsida</taxon>
        <taxon>Liliopsida</taxon>
        <taxon>Dioscoreales</taxon>
        <taxon>Dioscoreaceae</taxon>
        <taxon>Dioscorea</taxon>
    </lineage>
</organism>
<dbReference type="Pfam" id="PF03468">
    <property type="entry name" value="XS"/>
    <property type="match status" value="1"/>
</dbReference>
<feature type="domain" description="XS" evidence="2">
    <location>
        <begin position="381"/>
        <end position="514"/>
    </location>
</feature>
<keyword evidence="3" id="KW-1185">Reference proteome</keyword>
<feature type="region of interest" description="Disordered" evidence="1">
    <location>
        <begin position="120"/>
        <end position="164"/>
    </location>
</feature>
<dbReference type="InterPro" id="IPR038588">
    <property type="entry name" value="XS_domain_sf"/>
</dbReference>
<dbReference type="InterPro" id="IPR005380">
    <property type="entry name" value="XS_domain"/>
</dbReference>
<dbReference type="AlphaFoldDB" id="A0AB40ATF1"/>
<evidence type="ECO:0000313" key="3">
    <source>
        <dbReference type="Proteomes" id="UP001515500"/>
    </source>
</evidence>